<keyword evidence="4" id="KW-1185">Reference proteome</keyword>
<dbReference type="GO" id="GO:0005886">
    <property type="term" value="C:plasma membrane"/>
    <property type="evidence" value="ECO:0007669"/>
    <property type="project" value="TreeGrafter"/>
</dbReference>
<gene>
    <name evidence="3" type="ORF">PUMCH_000302</name>
</gene>
<dbReference type="RefSeq" id="XP_062875465.1">
    <property type="nucleotide sequence ID" value="XM_063019395.1"/>
</dbReference>
<organism evidence="3 4">
    <name type="scientific">Australozyma saopauloensis</name>
    <dbReference type="NCBI Taxonomy" id="291208"/>
    <lineage>
        <taxon>Eukaryota</taxon>
        <taxon>Fungi</taxon>
        <taxon>Dikarya</taxon>
        <taxon>Ascomycota</taxon>
        <taxon>Saccharomycotina</taxon>
        <taxon>Pichiomycetes</taxon>
        <taxon>Metschnikowiaceae</taxon>
        <taxon>Australozyma</taxon>
    </lineage>
</organism>
<feature type="region of interest" description="Disordered" evidence="1">
    <location>
        <begin position="538"/>
        <end position="557"/>
    </location>
</feature>
<dbReference type="PANTHER" id="PTHR11188">
    <property type="entry name" value="ARRESTIN DOMAIN CONTAINING PROTEIN"/>
    <property type="match status" value="1"/>
</dbReference>
<dbReference type="Pfam" id="PF13002">
    <property type="entry name" value="LDB19"/>
    <property type="match status" value="1"/>
</dbReference>
<feature type="compositionally biased region" description="Polar residues" evidence="1">
    <location>
        <begin position="396"/>
        <end position="425"/>
    </location>
</feature>
<evidence type="ECO:0000313" key="3">
    <source>
        <dbReference type="EMBL" id="WPK23078.1"/>
    </source>
</evidence>
<name>A0AAX4H3G6_9ASCO</name>
<feature type="domain" description="LDB19 N-terminal" evidence="2">
    <location>
        <begin position="108"/>
        <end position="291"/>
    </location>
</feature>
<dbReference type="GO" id="GO:0070086">
    <property type="term" value="P:ubiquitin-dependent endocytosis"/>
    <property type="evidence" value="ECO:0007669"/>
    <property type="project" value="TreeGrafter"/>
</dbReference>
<dbReference type="AlphaFoldDB" id="A0AAX4H3G6"/>
<reference evidence="3 4" key="1">
    <citation type="submission" date="2023-10" db="EMBL/GenBank/DDBJ databases">
        <title>Draft Genome Sequence of Candida saopaulonensis from a very Premature Infant with Sepsis.</title>
        <authorList>
            <person name="Ning Y."/>
            <person name="Dai R."/>
            <person name="Xiao M."/>
            <person name="Xu Y."/>
            <person name="Yan Q."/>
            <person name="Zhang L."/>
        </authorList>
    </citation>
    <scope>NUCLEOTIDE SEQUENCE [LARGE SCALE GENOMIC DNA]</scope>
    <source>
        <strain evidence="3 4">19XY460</strain>
    </source>
</reference>
<feature type="compositionally biased region" description="Basic and acidic residues" evidence="1">
    <location>
        <begin position="372"/>
        <end position="385"/>
    </location>
</feature>
<dbReference type="InterPro" id="IPR050357">
    <property type="entry name" value="Arrestin_domain-protein"/>
</dbReference>
<feature type="compositionally biased region" description="Low complexity" evidence="1">
    <location>
        <begin position="544"/>
        <end position="557"/>
    </location>
</feature>
<dbReference type="KEGG" id="asau:88171371"/>
<evidence type="ECO:0000259" key="2">
    <source>
        <dbReference type="Pfam" id="PF13002"/>
    </source>
</evidence>
<dbReference type="InterPro" id="IPR024391">
    <property type="entry name" value="LDB19_N"/>
</dbReference>
<protein>
    <recommendedName>
        <fullName evidence="2">LDB19 N-terminal domain-containing protein</fullName>
    </recommendedName>
</protein>
<dbReference type="GO" id="GO:0030674">
    <property type="term" value="F:protein-macromolecule adaptor activity"/>
    <property type="evidence" value="ECO:0007669"/>
    <property type="project" value="TreeGrafter"/>
</dbReference>
<dbReference type="PANTHER" id="PTHR11188:SF76">
    <property type="entry name" value="PROTEIN LDB19"/>
    <property type="match status" value="1"/>
</dbReference>
<dbReference type="Proteomes" id="UP001338582">
    <property type="component" value="Chromosome 1"/>
</dbReference>
<dbReference type="EMBL" id="CP138894">
    <property type="protein sequence ID" value="WPK23078.1"/>
    <property type="molecule type" value="Genomic_DNA"/>
</dbReference>
<feature type="region of interest" description="Disordered" evidence="1">
    <location>
        <begin position="367"/>
        <end position="429"/>
    </location>
</feature>
<sequence length="659" mass="72024">MALLSRVLNHHSDKSPRVSKLALTPTLLRQSEDPPASFSLRIKLESPPIVLYGQAHELSGSILSGVLTLDVLNLSRTTLRGGLTANLALSPVSLAVSIACEEVMLEIVTLQLIQTFHVLKPFMPTSSLILACKNCAHRETVLAEWDISLLRCSFAVGSYAYPFSHLMPGLLTGSSKLGDASSCTYIRYELSATARSVDGKEVKAVLPLEILRSILRGPDKNSLRVFPPTEVVTSAVLPGVMYPKSTLPIELRMENIVNENHTRRWRMRKLLWKLQESTQVRAFACKHHQSKLESIIRGQRVQQESRSLRADPTGKKVARGGFESSSKISGMHHLTVQTLMFVSRPPASVGSEILPTLLEQLEPQTLADQDTEMPREEAPSNRISDEVVNFEEDFGITTTLQDQNNESNVNGTPEPQLQRPTNPDTLESDAQSEDLYFDELRIVGHGDVKSGWKSDFLGRGRIELVLDVNILGCSTGTRLNMTEASSDNPIDKGKIEIVLQDTNVACDIHDPVLGVYVSHLLIVEMIVAEEQIRIPRSDGLHPVSSTSSTGASSSAAGIPTGAARVLRMQFKVILTERSGLGIAWDDEVPPTYHDVKALSPPTYATLATNTPASLVGVSLASPTILFGVGDNAMDRLRLAEQANIDLITGAEDMIQELSL</sequence>
<evidence type="ECO:0000256" key="1">
    <source>
        <dbReference type="SAM" id="MobiDB-lite"/>
    </source>
</evidence>
<dbReference type="GeneID" id="88171371"/>
<proteinExistence type="predicted"/>
<dbReference type="GO" id="GO:0031625">
    <property type="term" value="F:ubiquitin protein ligase binding"/>
    <property type="evidence" value="ECO:0007669"/>
    <property type="project" value="TreeGrafter"/>
</dbReference>
<evidence type="ECO:0000313" key="4">
    <source>
        <dbReference type="Proteomes" id="UP001338582"/>
    </source>
</evidence>
<accession>A0AAX4H3G6</accession>
<dbReference type="GO" id="GO:0005829">
    <property type="term" value="C:cytosol"/>
    <property type="evidence" value="ECO:0007669"/>
    <property type="project" value="TreeGrafter"/>
</dbReference>
<feature type="region of interest" description="Disordered" evidence="1">
    <location>
        <begin position="303"/>
        <end position="323"/>
    </location>
</feature>